<dbReference type="EMBL" id="BMAC01000186">
    <property type="protein sequence ID" value="GFP89317.1"/>
    <property type="molecule type" value="Genomic_DNA"/>
</dbReference>
<evidence type="ECO:0000313" key="1">
    <source>
        <dbReference type="EMBL" id="GFP89317.1"/>
    </source>
</evidence>
<comment type="caution">
    <text evidence="1">The sequence shown here is derived from an EMBL/GenBank/DDBJ whole genome shotgun (WGS) entry which is preliminary data.</text>
</comment>
<keyword evidence="1" id="KW-0687">Ribonucleoprotein</keyword>
<sequence length="84" mass="10207">MRIGLSFFWHKLRVKILRSSLPPVVRSWHLYPLVVVLLQLMRLQLVAEVVQLLRLRLSPRKKRKWRRMRNMMMIWVSVSLTNSL</sequence>
<dbReference type="GO" id="GO:0005840">
    <property type="term" value="C:ribosome"/>
    <property type="evidence" value="ECO:0007669"/>
    <property type="project" value="UniProtKB-KW"/>
</dbReference>
<keyword evidence="1" id="KW-0689">Ribosomal protein</keyword>
<organism evidence="1 2">
    <name type="scientific">Phtheirospermum japonicum</name>
    <dbReference type="NCBI Taxonomy" id="374723"/>
    <lineage>
        <taxon>Eukaryota</taxon>
        <taxon>Viridiplantae</taxon>
        <taxon>Streptophyta</taxon>
        <taxon>Embryophyta</taxon>
        <taxon>Tracheophyta</taxon>
        <taxon>Spermatophyta</taxon>
        <taxon>Magnoliopsida</taxon>
        <taxon>eudicotyledons</taxon>
        <taxon>Gunneridae</taxon>
        <taxon>Pentapetalae</taxon>
        <taxon>asterids</taxon>
        <taxon>lamiids</taxon>
        <taxon>Lamiales</taxon>
        <taxon>Orobanchaceae</taxon>
        <taxon>Orobanchaceae incertae sedis</taxon>
        <taxon>Phtheirospermum</taxon>
    </lineage>
</organism>
<protein>
    <submittedName>
        <fullName evidence="1">60S acidic ribosomal protein p2</fullName>
    </submittedName>
</protein>
<gene>
    <name evidence="1" type="ORF">PHJA_001075400</name>
</gene>
<accession>A0A830BNX3</accession>
<evidence type="ECO:0000313" key="2">
    <source>
        <dbReference type="Proteomes" id="UP000653305"/>
    </source>
</evidence>
<reference evidence="1" key="1">
    <citation type="submission" date="2020-07" db="EMBL/GenBank/DDBJ databases">
        <title>Ethylene signaling mediates host invasion by parasitic plants.</title>
        <authorList>
            <person name="Yoshida S."/>
        </authorList>
    </citation>
    <scope>NUCLEOTIDE SEQUENCE</scope>
    <source>
        <strain evidence="1">Okayama</strain>
    </source>
</reference>
<dbReference type="AlphaFoldDB" id="A0A830BNX3"/>
<name>A0A830BNX3_9LAMI</name>
<keyword evidence="2" id="KW-1185">Reference proteome</keyword>
<dbReference type="Proteomes" id="UP000653305">
    <property type="component" value="Unassembled WGS sequence"/>
</dbReference>
<proteinExistence type="predicted"/>